<dbReference type="PROSITE" id="PS51257">
    <property type="entry name" value="PROKAR_LIPOPROTEIN"/>
    <property type="match status" value="1"/>
</dbReference>
<feature type="signal peptide" evidence="6">
    <location>
        <begin position="1"/>
        <end position="23"/>
    </location>
</feature>
<evidence type="ECO:0000313" key="9">
    <source>
        <dbReference type="Proteomes" id="UP000830326"/>
    </source>
</evidence>
<dbReference type="InterPro" id="IPR002491">
    <property type="entry name" value="ABC_transptr_periplasmic_BD"/>
</dbReference>
<accession>A0ABY4H7M6</accession>
<dbReference type="InterPro" id="IPR051313">
    <property type="entry name" value="Bact_iron-sidero_bind"/>
</dbReference>
<keyword evidence="3" id="KW-0813">Transport</keyword>
<evidence type="ECO:0000256" key="4">
    <source>
        <dbReference type="ARBA" id="ARBA00022729"/>
    </source>
</evidence>
<evidence type="ECO:0000256" key="2">
    <source>
        <dbReference type="ARBA" id="ARBA00008814"/>
    </source>
</evidence>
<keyword evidence="4 6" id="KW-0732">Signal</keyword>
<evidence type="ECO:0000259" key="7">
    <source>
        <dbReference type="PROSITE" id="PS50983"/>
    </source>
</evidence>
<dbReference type="PANTHER" id="PTHR30532:SF1">
    <property type="entry name" value="IRON(3+)-HYDROXAMATE-BINDING PROTEIN FHUD"/>
    <property type="match status" value="1"/>
</dbReference>
<dbReference type="EMBL" id="CP095075">
    <property type="protein sequence ID" value="UOR10482.1"/>
    <property type="molecule type" value="Genomic_DNA"/>
</dbReference>
<evidence type="ECO:0000256" key="6">
    <source>
        <dbReference type="SAM" id="SignalP"/>
    </source>
</evidence>
<sequence length="318" mass="35255">MVNKKILLLFSLLFVLTIISACGSGNGESSSDASNEEETADKERTLEHASGEVTIPANPEKIIAPYLEDSLVALGVTPAAQWSIGNDVLDYLQPQLEDVPKIAWDLPPEQVIKHNPDLLIFSSPSSLQNGSYEDYNKIAPTYVYKDEVSSDWRKQLTQMGEILSKQDKAKQALADFDKKVEEAKASLQESIGDESVAFVWTMGDQFFVFENTRYAAEIVYNEMGVTQPEFVKNLPEAEGQWNPMSLEKLGQLDADHVFLIGKEGEAGFETLKSSSVWQSTPAVENGQVYVMNEPSHWTIDGVIAHSMSIDKIVETLTK</sequence>
<feature type="domain" description="Fe/B12 periplasmic-binding" evidence="7">
    <location>
        <begin position="59"/>
        <end position="318"/>
    </location>
</feature>
<comment type="subcellular location">
    <subcellularLocation>
        <location evidence="1">Cell membrane</location>
        <topology evidence="1">Lipid-anchor</topology>
    </subcellularLocation>
</comment>
<dbReference type="PANTHER" id="PTHR30532">
    <property type="entry name" value="IRON III DICITRATE-BINDING PERIPLASMIC PROTEIN"/>
    <property type="match status" value="1"/>
</dbReference>
<dbReference type="SUPFAM" id="SSF53807">
    <property type="entry name" value="Helical backbone' metal receptor"/>
    <property type="match status" value="1"/>
</dbReference>
<dbReference type="RefSeq" id="WP_245029586.1">
    <property type="nucleotide sequence ID" value="NZ_CP095075.1"/>
</dbReference>
<feature type="compositionally biased region" description="Basic and acidic residues" evidence="5">
    <location>
        <begin position="41"/>
        <end position="50"/>
    </location>
</feature>
<dbReference type="Proteomes" id="UP000830326">
    <property type="component" value="Chromosome"/>
</dbReference>
<proteinExistence type="inferred from homology"/>
<gene>
    <name evidence="8" type="ORF">MUO15_12410</name>
</gene>
<feature type="chain" id="PRO_5047311806" evidence="6">
    <location>
        <begin position="24"/>
        <end position="318"/>
    </location>
</feature>
<evidence type="ECO:0000313" key="8">
    <source>
        <dbReference type="EMBL" id="UOR10482.1"/>
    </source>
</evidence>
<evidence type="ECO:0000256" key="3">
    <source>
        <dbReference type="ARBA" id="ARBA00022448"/>
    </source>
</evidence>
<protein>
    <submittedName>
        <fullName evidence="8">ABC transporter substrate-binding protein</fullName>
    </submittedName>
</protein>
<feature type="region of interest" description="Disordered" evidence="5">
    <location>
        <begin position="25"/>
        <end position="51"/>
    </location>
</feature>
<dbReference type="Gene3D" id="3.40.50.1980">
    <property type="entry name" value="Nitrogenase molybdenum iron protein domain"/>
    <property type="match status" value="2"/>
</dbReference>
<organism evidence="8 9">
    <name type="scientific">Halobacillus amylolyticus</name>
    <dbReference type="NCBI Taxonomy" id="2932259"/>
    <lineage>
        <taxon>Bacteria</taxon>
        <taxon>Bacillati</taxon>
        <taxon>Bacillota</taxon>
        <taxon>Bacilli</taxon>
        <taxon>Bacillales</taxon>
        <taxon>Bacillaceae</taxon>
        <taxon>Halobacillus</taxon>
    </lineage>
</organism>
<evidence type="ECO:0000256" key="1">
    <source>
        <dbReference type="ARBA" id="ARBA00004193"/>
    </source>
</evidence>
<comment type="similarity">
    <text evidence="2">Belongs to the bacterial solute-binding protein 8 family.</text>
</comment>
<reference evidence="8" key="1">
    <citation type="submission" date="2022-04" db="EMBL/GenBank/DDBJ databases">
        <title>Halobacillus sp. isolated from saltern.</title>
        <authorList>
            <person name="Won M."/>
            <person name="Lee C.-M."/>
            <person name="Woen H.-Y."/>
            <person name="Kwon S.-W."/>
        </authorList>
    </citation>
    <scope>NUCLEOTIDE SEQUENCE</scope>
    <source>
        <strain evidence="8">SSHM10-5</strain>
    </source>
</reference>
<keyword evidence="9" id="KW-1185">Reference proteome</keyword>
<dbReference type="Pfam" id="PF01497">
    <property type="entry name" value="Peripla_BP_2"/>
    <property type="match status" value="1"/>
</dbReference>
<evidence type="ECO:0000256" key="5">
    <source>
        <dbReference type="SAM" id="MobiDB-lite"/>
    </source>
</evidence>
<name>A0ABY4H7M6_9BACI</name>
<dbReference type="PROSITE" id="PS50983">
    <property type="entry name" value="FE_B12_PBP"/>
    <property type="match status" value="1"/>
</dbReference>